<protein>
    <submittedName>
        <fullName evidence="1">Uncharacterized protein</fullName>
    </submittedName>
</protein>
<evidence type="ECO:0000313" key="1">
    <source>
        <dbReference type="EMBL" id="GAF90828.1"/>
    </source>
</evidence>
<dbReference type="AlphaFoldDB" id="X0TBB5"/>
<reference evidence="1" key="1">
    <citation type="journal article" date="2014" name="Front. Microbiol.">
        <title>High frequency of phylogenetically diverse reductive dehalogenase-homologous genes in deep subseafloor sedimentary metagenomes.</title>
        <authorList>
            <person name="Kawai M."/>
            <person name="Futagami T."/>
            <person name="Toyoda A."/>
            <person name="Takaki Y."/>
            <person name="Nishi S."/>
            <person name="Hori S."/>
            <person name="Arai W."/>
            <person name="Tsubouchi T."/>
            <person name="Morono Y."/>
            <person name="Uchiyama I."/>
            <person name="Ito T."/>
            <person name="Fujiyama A."/>
            <person name="Inagaki F."/>
            <person name="Takami H."/>
        </authorList>
    </citation>
    <scope>NUCLEOTIDE SEQUENCE</scope>
    <source>
        <strain evidence="1">Expedition CK06-06</strain>
    </source>
</reference>
<gene>
    <name evidence="1" type="ORF">S01H1_24100</name>
</gene>
<feature type="non-terminal residue" evidence="1">
    <location>
        <position position="90"/>
    </location>
</feature>
<comment type="caution">
    <text evidence="1">The sequence shown here is derived from an EMBL/GenBank/DDBJ whole genome shotgun (WGS) entry which is preliminary data.</text>
</comment>
<dbReference type="EMBL" id="BARS01014180">
    <property type="protein sequence ID" value="GAF90828.1"/>
    <property type="molecule type" value="Genomic_DNA"/>
</dbReference>
<accession>X0TBB5</accession>
<sequence>MLEFRPEFALIDNGIFYIDGFFVLNDAQRIVPWKPAPTPTTGPPVEPLAGVRLFSNINARVGFDMSKDIVTSEDDTSLLDPAFGSSNFNA</sequence>
<name>X0TBB5_9ZZZZ</name>
<organism evidence="1">
    <name type="scientific">marine sediment metagenome</name>
    <dbReference type="NCBI Taxonomy" id="412755"/>
    <lineage>
        <taxon>unclassified sequences</taxon>
        <taxon>metagenomes</taxon>
        <taxon>ecological metagenomes</taxon>
    </lineage>
</organism>
<proteinExistence type="predicted"/>